<dbReference type="GO" id="GO:0009966">
    <property type="term" value="P:regulation of signal transduction"/>
    <property type="evidence" value="ECO:0007669"/>
    <property type="project" value="UniProtKB-ARBA"/>
</dbReference>
<proteinExistence type="predicted"/>
<dbReference type="EMBL" id="CCAG010001820">
    <property type="status" value="NOT_ANNOTATED_CDS"/>
    <property type="molecule type" value="Genomic_DNA"/>
</dbReference>
<dbReference type="Pfam" id="PF00632">
    <property type="entry name" value="HECT"/>
    <property type="match status" value="1"/>
</dbReference>
<evidence type="ECO:0000313" key="11">
    <source>
        <dbReference type="Proteomes" id="UP000092444"/>
    </source>
</evidence>
<dbReference type="Gene3D" id="3.30.2410.10">
    <property type="entry name" value="Hect, E3 ligase catalytic domain"/>
    <property type="match status" value="1"/>
</dbReference>
<comment type="catalytic activity">
    <reaction evidence="1">
        <text>S-ubiquitinyl-[E2 ubiquitin-conjugating enzyme]-L-cysteine + [acceptor protein]-L-lysine = [E2 ubiquitin-conjugating enzyme]-L-cysteine + N(6)-ubiquitinyl-[acceptor protein]-L-lysine.</text>
        <dbReference type="EC" id="2.3.2.26"/>
    </reaction>
</comment>
<feature type="active site" description="Glycyl thioester intermediate" evidence="7">
    <location>
        <position position="383"/>
    </location>
</feature>
<dbReference type="EnsemblMetazoa" id="GMOY010700-RA">
    <property type="protein sequence ID" value="GMOY010700-PA"/>
    <property type="gene ID" value="GMOY010700"/>
</dbReference>
<dbReference type="SUPFAM" id="SSF56204">
    <property type="entry name" value="Hect, E3 ligase catalytic domain"/>
    <property type="match status" value="1"/>
</dbReference>
<evidence type="ECO:0000313" key="10">
    <source>
        <dbReference type="EnsemblMetazoa" id="GMOY010700-PA"/>
    </source>
</evidence>
<dbReference type="PANTHER" id="PTHR11254">
    <property type="entry name" value="HECT DOMAIN UBIQUITIN-PROTEIN LIGASE"/>
    <property type="match status" value="1"/>
</dbReference>
<dbReference type="CDD" id="cd00078">
    <property type="entry name" value="HECTc"/>
    <property type="match status" value="1"/>
</dbReference>
<dbReference type="InterPro" id="IPR035983">
    <property type="entry name" value="Hect_E3_ubiquitin_ligase"/>
</dbReference>
<keyword evidence="11" id="KW-1185">Reference proteome</keyword>
<dbReference type="GO" id="GO:0061630">
    <property type="term" value="F:ubiquitin protein ligase activity"/>
    <property type="evidence" value="ECO:0007669"/>
    <property type="project" value="UniProtKB-EC"/>
</dbReference>
<dbReference type="GO" id="GO:0048814">
    <property type="term" value="P:regulation of dendrite morphogenesis"/>
    <property type="evidence" value="ECO:0007669"/>
    <property type="project" value="TreeGrafter"/>
</dbReference>
<dbReference type="FunFam" id="3.30.2410.10:FF:000002">
    <property type="entry name" value="E3 ubiquitin-protein ligase HECW2"/>
    <property type="match status" value="1"/>
</dbReference>
<dbReference type="InterPro" id="IPR050409">
    <property type="entry name" value="E3_ubiq-protein_ligase"/>
</dbReference>
<dbReference type="InterPro" id="IPR000569">
    <property type="entry name" value="HECT_dom"/>
</dbReference>
<dbReference type="EC" id="2.3.2.26" evidence="3"/>
<dbReference type="Gene3D" id="3.90.1750.10">
    <property type="entry name" value="Hect, E3 ligase catalytic domains"/>
    <property type="match status" value="1"/>
</dbReference>
<dbReference type="PANTHER" id="PTHR11254:SF320">
    <property type="entry name" value="HECT-TYPE E3 UBIQUITIN TRANSFERASE"/>
    <property type="match status" value="1"/>
</dbReference>
<evidence type="ECO:0000256" key="2">
    <source>
        <dbReference type="ARBA" id="ARBA00004906"/>
    </source>
</evidence>
<feature type="domain" description="HECT" evidence="9">
    <location>
        <begin position="78"/>
        <end position="415"/>
    </location>
</feature>
<sequence length="507" mass="57883">MSYNSSANPGPPQGLTMLNSSMVQRSLPPIRRDLRARLRRFYKKLECEGYGRGPHKLKLPIRRSHVLKDAFSCIMSANKQELRRGRLVVAFESEEGLGNGGPTREFFHLLSRELFNPAFGLFEYSADDIHTIQASPQSAFVDDFIDWFRFAGRIFGLALIHRYLLNASFVSHFYKSLLKLPLALNDLESLDNEFHQSLEWIRDNDISTGADLGLTFCVTENLFGKVVERELKPDGSNISVTENNKREYLAHLIKWRLERGVQEQTKSLVRGFYEVIDSRLIKLFDADTLELVIAGTGEIDINDWRSHTEYRLGYNDNHQVIIWFWEAIEKFTNKQRLHLLKFVTGTSSIPYEGFSAFRGSSGPQCFCIEKWGNPGALPRAHTCFNRLCLPSYATAALLYEKLLFAMEETNTFDGVSKAATPLWVGLMSRTRKPNVGCSITFLSTSLGVASITRRGADVVEGTPPRQLEKGKHPPQFSRPSTPHFRQSDRKVWHRIRWLALKSTDRLN</sequence>
<protein>
    <recommendedName>
        <fullName evidence="3">HECT-type E3 ubiquitin transferase</fullName>
        <ecNumber evidence="3">2.3.2.26</ecNumber>
    </recommendedName>
</protein>
<dbReference type="GO" id="GO:0016567">
    <property type="term" value="P:protein ubiquitination"/>
    <property type="evidence" value="ECO:0007669"/>
    <property type="project" value="TreeGrafter"/>
</dbReference>
<dbReference type="Gene3D" id="3.30.2160.10">
    <property type="entry name" value="Hect, E3 ligase catalytic domain"/>
    <property type="match status" value="1"/>
</dbReference>
<evidence type="ECO:0000256" key="6">
    <source>
        <dbReference type="ARBA" id="ARBA00022786"/>
    </source>
</evidence>
<evidence type="ECO:0000256" key="5">
    <source>
        <dbReference type="ARBA" id="ARBA00022737"/>
    </source>
</evidence>
<dbReference type="Proteomes" id="UP000092444">
    <property type="component" value="Unassembled WGS sequence"/>
</dbReference>
<organism evidence="10 11">
    <name type="scientific">Glossina morsitans morsitans</name>
    <name type="common">Savannah tsetse fly</name>
    <dbReference type="NCBI Taxonomy" id="37546"/>
    <lineage>
        <taxon>Eukaryota</taxon>
        <taxon>Metazoa</taxon>
        <taxon>Ecdysozoa</taxon>
        <taxon>Arthropoda</taxon>
        <taxon>Hexapoda</taxon>
        <taxon>Insecta</taxon>
        <taxon>Pterygota</taxon>
        <taxon>Neoptera</taxon>
        <taxon>Endopterygota</taxon>
        <taxon>Diptera</taxon>
        <taxon>Brachycera</taxon>
        <taxon>Muscomorpha</taxon>
        <taxon>Hippoboscoidea</taxon>
        <taxon>Glossinidae</taxon>
        <taxon>Glossina</taxon>
    </lineage>
</organism>
<dbReference type="SMART" id="SM00119">
    <property type="entry name" value="HECTc"/>
    <property type="match status" value="1"/>
</dbReference>
<dbReference type="GO" id="GO:0005737">
    <property type="term" value="C:cytoplasm"/>
    <property type="evidence" value="ECO:0007669"/>
    <property type="project" value="UniProtKB-ARBA"/>
</dbReference>
<dbReference type="VEuPathDB" id="VectorBase:GMOY010700"/>
<evidence type="ECO:0000256" key="4">
    <source>
        <dbReference type="ARBA" id="ARBA00022679"/>
    </source>
</evidence>
<evidence type="ECO:0000259" key="9">
    <source>
        <dbReference type="PROSITE" id="PS50237"/>
    </source>
</evidence>
<dbReference type="AlphaFoldDB" id="A0A1B0GBL8"/>
<reference evidence="10" key="1">
    <citation type="submission" date="2020-05" db="UniProtKB">
        <authorList>
            <consortium name="EnsemblMetazoa"/>
        </authorList>
    </citation>
    <scope>IDENTIFICATION</scope>
    <source>
        <strain evidence="10">Yale</strain>
    </source>
</reference>
<dbReference type="FunFam" id="3.90.1750.10:FF:000079">
    <property type="entry name" value="E3 ubiquitin-protein ligase"/>
    <property type="match status" value="1"/>
</dbReference>
<keyword evidence="4" id="KW-0808">Transferase</keyword>
<keyword evidence="6 7" id="KW-0833">Ubl conjugation pathway</keyword>
<dbReference type="STRING" id="37546.A0A1B0GBL8"/>
<evidence type="ECO:0000256" key="7">
    <source>
        <dbReference type="PROSITE-ProRule" id="PRU00104"/>
    </source>
</evidence>
<dbReference type="GO" id="GO:0006511">
    <property type="term" value="P:ubiquitin-dependent protein catabolic process"/>
    <property type="evidence" value="ECO:0007669"/>
    <property type="project" value="TreeGrafter"/>
</dbReference>
<dbReference type="FunFam" id="3.30.2160.10:FF:000001">
    <property type="entry name" value="E3 ubiquitin-protein ligase NEDD4-like"/>
    <property type="match status" value="1"/>
</dbReference>
<comment type="pathway">
    <text evidence="2">Protein modification; protein ubiquitination.</text>
</comment>
<evidence type="ECO:0000256" key="8">
    <source>
        <dbReference type="SAM" id="MobiDB-lite"/>
    </source>
</evidence>
<feature type="region of interest" description="Disordered" evidence="8">
    <location>
        <begin position="457"/>
        <end position="485"/>
    </location>
</feature>
<evidence type="ECO:0000256" key="3">
    <source>
        <dbReference type="ARBA" id="ARBA00012485"/>
    </source>
</evidence>
<keyword evidence="5" id="KW-0677">Repeat</keyword>
<accession>A0A1B0GBL8</accession>
<name>A0A1B0GBL8_GLOMM</name>
<dbReference type="PhylomeDB" id="A0A1B0GBL8"/>
<evidence type="ECO:0000256" key="1">
    <source>
        <dbReference type="ARBA" id="ARBA00000885"/>
    </source>
</evidence>
<dbReference type="PROSITE" id="PS50237">
    <property type="entry name" value="HECT"/>
    <property type="match status" value="1"/>
</dbReference>